<accession>A0A0C2GB93</accession>
<dbReference type="Gene3D" id="2.130.10.10">
    <property type="entry name" value="YVTN repeat-like/Quinoprotein amine dehydrogenase"/>
    <property type="match status" value="1"/>
</dbReference>
<proteinExistence type="predicted"/>
<keyword evidence="2" id="KW-1185">Reference proteome</keyword>
<dbReference type="Proteomes" id="UP000054047">
    <property type="component" value="Unassembled WGS sequence"/>
</dbReference>
<dbReference type="EMBL" id="KN736151">
    <property type="protein sequence ID" value="KIH56174.1"/>
    <property type="molecule type" value="Genomic_DNA"/>
</dbReference>
<dbReference type="OrthoDB" id="4096at2759"/>
<dbReference type="SUPFAM" id="SSF50998">
    <property type="entry name" value="Quinoprotein alcohol dehydrogenase-like"/>
    <property type="match status" value="1"/>
</dbReference>
<organism evidence="1 2">
    <name type="scientific">Ancylostoma duodenale</name>
    <dbReference type="NCBI Taxonomy" id="51022"/>
    <lineage>
        <taxon>Eukaryota</taxon>
        <taxon>Metazoa</taxon>
        <taxon>Ecdysozoa</taxon>
        <taxon>Nematoda</taxon>
        <taxon>Chromadorea</taxon>
        <taxon>Rhabditida</taxon>
        <taxon>Rhabditina</taxon>
        <taxon>Rhabditomorpha</taxon>
        <taxon>Strongyloidea</taxon>
        <taxon>Ancylostomatidae</taxon>
        <taxon>Ancylostomatinae</taxon>
        <taxon>Ancylostoma</taxon>
    </lineage>
</organism>
<dbReference type="AlphaFoldDB" id="A0A0C2GB93"/>
<dbReference type="InterPro" id="IPR015943">
    <property type="entry name" value="WD40/YVTN_repeat-like_dom_sf"/>
</dbReference>
<dbReference type="InterPro" id="IPR011047">
    <property type="entry name" value="Quinoprotein_ADH-like_sf"/>
</dbReference>
<evidence type="ECO:0000313" key="2">
    <source>
        <dbReference type="Proteomes" id="UP000054047"/>
    </source>
</evidence>
<evidence type="ECO:0000313" key="1">
    <source>
        <dbReference type="EMBL" id="KIH56174.1"/>
    </source>
</evidence>
<sequence length="484" mass="52357">MYAEPVIFSRIIATCAGSDCVLYSVSDGKSVAVLEHSDDLTSVLFLEKDKVGVLCRKATYLYEDRCCVLVIDHGTHLTVDKLMHEKSLATIAKLPADIRPEQIAITSRYVAYCSGKEVFVVPSEDDSDISPSSYVCKTHIEGLGARNADNVFVKIAALGDTIAATLAIGRVYICDLCSPGTLVMNGKPGSLQWISCTDSKTVRQTSFSLENVADGDMSFAGITQTFPDVEQVFFTESTIVTLETVINFDEEHQYEFRAGSAIHGGMWASAHPEGAEDTDVVVVWNTSDMTEVDILRTGGRVSYVEFDGKNHLVCSTDKAVRCWRHTAMQFELLWVVEQPLGVHVSPMGAFAWHDHNVMEFDVHTAALKGSFRLIAPVTDLLTTADENLGVIVVARSEKGLLFAHPKVSKKKPEESSSSTAKTPFASLAAAEVSSKTPSGAAVRPAAKAAAIRLFDGPCHTLPPVSHLAPLFIAQCLAPPLTEKG</sequence>
<reference evidence="1 2" key="1">
    <citation type="submission" date="2013-12" db="EMBL/GenBank/DDBJ databases">
        <title>Draft genome of the parsitic nematode Ancylostoma duodenale.</title>
        <authorList>
            <person name="Mitreva M."/>
        </authorList>
    </citation>
    <scope>NUCLEOTIDE SEQUENCE [LARGE SCALE GENOMIC DNA]</scope>
    <source>
        <strain evidence="1 2">Zhejiang</strain>
    </source>
</reference>
<gene>
    <name evidence="1" type="ORF">ANCDUO_13647</name>
</gene>
<protein>
    <submittedName>
        <fullName evidence="1">Uncharacterized protein</fullName>
    </submittedName>
</protein>
<name>A0A0C2GB93_9BILA</name>